<dbReference type="GeneID" id="20711619"/>
<keyword evidence="1" id="KW-0547">Nucleotide-binding</keyword>
<organism evidence="4 5">
    <name type="scientific">Verticillium dahliae (strain VdLs.17 / ATCC MYA-4575 / FGSC 10137)</name>
    <name type="common">Verticillium wilt</name>
    <dbReference type="NCBI Taxonomy" id="498257"/>
    <lineage>
        <taxon>Eukaryota</taxon>
        <taxon>Fungi</taxon>
        <taxon>Dikarya</taxon>
        <taxon>Ascomycota</taxon>
        <taxon>Pezizomycotina</taxon>
        <taxon>Sordariomycetes</taxon>
        <taxon>Hypocreomycetidae</taxon>
        <taxon>Glomerellales</taxon>
        <taxon>Plectosphaerellaceae</taxon>
        <taxon>Verticillium</taxon>
    </lineage>
</organism>
<evidence type="ECO:0000256" key="2">
    <source>
        <dbReference type="ARBA" id="ARBA00023134"/>
    </source>
</evidence>
<dbReference type="STRING" id="498257.G2XJ24"/>
<dbReference type="AlphaFoldDB" id="G2XJ24"/>
<reference evidence="5" key="2">
    <citation type="journal article" date="2011" name="PLoS Pathog.">
        <title>Comparative genomics yields insights into niche adaptation of plant vascular wilt pathogens.</title>
        <authorList>
            <person name="Klosterman S.J."/>
            <person name="Subbarao K.V."/>
            <person name="Kang S."/>
            <person name="Veronese P."/>
            <person name="Gold S.E."/>
            <person name="Thomma B.P.H.J."/>
            <person name="Chen Z."/>
            <person name="Henrissat B."/>
            <person name="Lee Y.-H."/>
            <person name="Park J."/>
            <person name="Garcia-Pedrajas M.D."/>
            <person name="Barbara D.J."/>
            <person name="Anchieta A."/>
            <person name="de Jonge R."/>
            <person name="Santhanam P."/>
            <person name="Maruthachalam K."/>
            <person name="Atallah Z."/>
            <person name="Amyotte S.G."/>
            <person name="Paz Z."/>
            <person name="Inderbitzin P."/>
            <person name="Hayes R.J."/>
            <person name="Heiman D.I."/>
            <person name="Young S."/>
            <person name="Zeng Q."/>
            <person name="Engels R."/>
            <person name="Galagan J."/>
            <person name="Cuomo C.A."/>
            <person name="Dobinson K.F."/>
            <person name="Ma L.-J."/>
        </authorList>
    </citation>
    <scope>NUCLEOTIDE SEQUENCE [LARGE SCALE GENOMIC DNA]</scope>
    <source>
        <strain evidence="5">VdLs.17 / ATCC MYA-4575 / FGSC 10137</strain>
    </source>
</reference>
<dbReference type="RefSeq" id="XP_009658277.1">
    <property type="nucleotide sequence ID" value="XM_009659982.1"/>
</dbReference>
<reference evidence="4 5" key="1">
    <citation type="submission" date="2008-03" db="EMBL/GenBank/DDBJ databases">
        <title>The Genome Sequence of Verticillium dahliae VdLs.17.</title>
        <authorList>
            <consortium name="The Broad Institute Genome Sequencing Platform"/>
            <person name="Ma L.-J.J."/>
            <person name="Klosterman S.J."/>
            <person name="Subbarao K."/>
            <person name="Dobinson K."/>
            <person name="Veronese P."/>
            <person name="Kang S."/>
            <person name="Gold S.E."/>
            <person name="Young S."/>
            <person name="Jaffe D."/>
            <person name="Gnerre S."/>
            <person name="Berlin A."/>
            <person name="Heiman D."/>
            <person name="Hepburn T."/>
            <person name="Sykes S."/>
            <person name="Alvarado L."/>
            <person name="Kodira C.D."/>
            <person name="Lander E."/>
            <person name="Galagan J."/>
            <person name="Nusbaum C."/>
            <person name="Birren B."/>
        </authorList>
    </citation>
    <scope>NUCLEOTIDE SEQUENCE [LARGE SCALE GENOMIC DNA]</scope>
    <source>
        <strain evidence="5">VdLs.17 / ATCC MYA-4575 / FGSC 10137</strain>
    </source>
</reference>
<evidence type="ECO:0000256" key="1">
    <source>
        <dbReference type="ARBA" id="ARBA00022741"/>
    </source>
</evidence>
<dbReference type="InterPro" id="IPR050227">
    <property type="entry name" value="Rab"/>
</dbReference>
<sequence>MPYLIDVHLHQSLGMTAAKVERHENGQLQTCRPPFPLQPAAPSLKLFSRRLPPDFDGITRANDCHNGHYSLNAAATFANRQGTVRTVSPPPPLLPSFEPYPPPLPHTEAKRTARPARWRPDPTTTRSRSSSSSSWTMYLEDRTVRLQLWDTAGQERFRSLIPSYIRDSSVAVVVYDISMIDVKTNTQQPSQEGCAC</sequence>
<name>G2XJ24_VERDV</name>
<feature type="region of interest" description="Disordered" evidence="3">
    <location>
        <begin position="83"/>
        <end position="134"/>
    </location>
</feature>
<feature type="compositionally biased region" description="Low complexity" evidence="3">
    <location>
        <begin position="123"/>
        <end position="134"/>
    </location>
</feature>
<dbReference type="Gene3D" id="3.40.50.300">
    <property type="entry name" value="P-loop containing nucleotide triphosphate hydrolases"/>
    <property type="match status" value="1"/>
</dbReference>
<dbReference type="HOGENOM" id="CLU_1403410_0_0_1"/>
<dbReference type="OMA" id="ANDCHNR"/>
<dbReference type="GO" id="GO:0005525">
    <property type="term" value="F:GTP binding"/>
    <property type="evidence" value="ECO:0007669"/>
    <property type="project" value="UniProtKB-KW"/>
</dbReference>
<gene>
    <name evidence="4" type="ORF">VDAG_10156</name>
</gene>
<keyword evidence="5" id="KW-1185">Reference proteome</keyword>
<dbReference type="Proteomes" id="UP000001611">
    <property type="component" value="Unassembled WGS sequence"/>
</dbReference>
<protein>
    <submittedName>
        <fullName evidence="4">GTP-binding protein ryh1</fullName>
    </submittedName>
</protein>
<accession>G2XJ24</accession>
<dbReference type="SMART" id="SM00175">
    <property type="entry name" value="RAB"/>
    <property type="match status" value="1"/>
</dbReference>
<dbReference type="EMBL" id="DS572726">
    <property type="protein sequence ID" value="EGY20527.1"/>
    <property type="molecule type" value="Genomic_DNA"/>
</dbReference>
<proteinExistence type="predicted"/>
<dbReference type="GO" id="GO:0003924">
    <property type="term" value="F:GTPase activity"/>
    <property type="evidence" value="ECO:0007669"/>
    <property type="project" value="InterPro"/>
</dbReference>
<evidence type="ECO:0000313" key="4">
    <source>
        <dbReference type="EMBL" id="EGY20527.1"/>
    </source>
</evidence>
<dbReference type="InParanoid" id="G2XJ24"/>
<feature type="compositionally biased region" description="Pro residues" evidence="3">
    <location>
        <begin position="88"/>
        <end position="105"/>
    </location>
</feature>
<dbReference type="eggNOG" id="KOG0094">
    <property type="taxonomic scope" value="Eukaryota"/>
</dbReference>
<dbReference type="InterPro" id="IPR027417">
    <property type="entry name" value="P-loop_NTPase"/>
</dbReference>
<dbReference type="KEGG" id="vda:VDAG_10156"/>
<dbReference type="Pfam" id="PF00071">
    <property type="entry name" value="Ras"/>
    <property type="match status" value="1"/>
</dbReference>
<dbReference type="InterPro" id="IPR001806">
    <property type="entry name" value="Small_GTPase"/>
</dbReference>
<evidence type="ECO:0000256" key="3">
    <source>
        <dbReference type="SAM" id="MobiDB-lite"/>
    </source>
</evidence>
<keyword evidence="2" id="KW-0342">GTP-binding</keyword>
<evidence type="ECO:0000313" key="5">
    <source>
        <dbReference type="Proteomes" id="UP000001611"/>
    </source>
</evidence>
<dbReference type="PANTHER" id="PTHR47977">
    <property type="entry name" value="RAS-RELATED PROTEIN RAB"/>
    <property type="match status" value="1"/>
</dbReference>
<dbReference type="SUPFAM" id="SSF52540">
    <property type="entry name" value="P-loop containing nucleoside triphosphate hydrolases"/>
    <property type="match status" value="1"/>
</dbReference>